<dbReference type="PROSITE" id="PS00211">
    <property type="entry name" value="ABC_TRANSPORTER_1"/>
    <property type="match status" value="1"/>
</dbReference>
<keyword evidence="8" id="KW-0472">Membrane</keyword>
<evidence type="ECO:0000256" key="4">
    <source>
        <dbReference type="ARBA" id="ARBA00022519"/>
    </source>
</evidence>
<protein>
    <submittedName>
        <fullName evidence="12">Molybdenum ABC transporter ATP-binding protein</fullName>
    </submittedName>
</protein>
<dbReference type="InterPro" id="IPR050334">
    <property type="entry name" value="Molybdenum_import_ModC"/>
</dbReference>
<dbReference type="SMART" id="SM00382">
    <property type="entry name" value="AAA"/>
    <property type="match status" value="1"/>
</dbReference>
<dbReference type="InterPro" id="IPR017871">
    <property type="entry name" value="ABC_transporter-like_CS"/>
</dbReference>
<evidence type="ECO:0000313" key="12">
    <source>
        <dbReference type="EMBL" id="MDP1519908.1"/>
    </source>
</evidence>
<keyword evidence="2" id="KW-1003">Cell membrane</keyword>
<name>A0AAW8B1Y4_9GAMM</name>
<evidence type="ECO:0000256" key="1">
    <source>
        <dbReference type="ARBA" id="ARBA00022448"/>
    </source>
</evidence>
<dbReference type="InterPro" id="IPR003439">
    <property type="entry name" value="ABC_transporter-like_ATP-bd"/>
</dbReference>
<evidence type="ECO:0000256" key="9">
    <source>
        <dbReference type="PROSITE-ProRule" id="PRU01213"/>
    </source>
</evidence>
<dbReference type="Pfam" id="PF03459">
    <property type="entry name" value="TOBE"/>
    <property type="match status" value="1"/>
</dbReference>
<dbReference type="SUPFAM" id="SSF50331">
    <property type="entry name" value="MOP-like"/>
    <property type="match status" value="1"/>
</dbReference>
<dbReference type="InterPro" id="IPR005116">
    <property type="entry name" value="Transp-assoc_OB_typ1"/>
</dbReference>
<keyword evidence="1" id="KW-0813">Transport</keyword>
<evidence type="ECO:0000259" key="11">
    <source>
        <dbReference type="PROSITE" id="PS51866"/>
    </source>
</evidence>
<comment type="caution">
    <text evidence="12">The sequence shown here is derived from an EMBL/GenBank/DDBJ whole genome shotgun (WGS) entry which is preliminary data.</text>
</comment>
<dbReference type="GO" id="GO:0015098">
    <property type="term" value="F:molybdate ion transmembrane transporter activity"/>
    <property type="evidence" value="ECO:0007669"/>
    <property type="project" value="InterPro"/>
</dbReference>
<dbReference type="RefSeq" id="WP_305169421.1">
    <property type="nucleotide sequence ID" value="NZ_JAUUUU010000001.1"/>
</dbReference>
<dbReference type="PROSITE" id="PS50893">
    <property type="entry name" value="ABC_TRANSPORTER_2"/>
    <property type="match status" value="1"/>
</dbReference>
<dbReference type="GO" id="GO:0016020">
    <property type="term" value="C:membrane"/>
    <property type="evidence" value="ECO:0007669"/>
    <property type="project" value="InterPro"/>
</dbReference>
<keyword evidence="4" id="KW-0997">Cell inner membrane</keyword>
<keyword evidence="3 9" id="KW-0500">Molybdenum</keyword>
<dbReference type="InterPro" id="IPR004606">
    <property type="entry name" value="Mop_domain"/>
</dbReference>
<gene>
    <name evidence="12" type="primary">modC</name>
    <name evidence="12" type="ORF">Q8A57_02905</name>
</gene>
<reference evidence="12" key="2">
    <citation type="submission" date="2023-08" db="EMBL/GenBank/DDBJ databases">
        <authorList>
            <person name="Luo J."/>
        </authorList>
    </citation>
    <scope>NUCLEOTIDE SEQUENCE</scope>
    <source>
        <strain evidence="12">DSM 25064</strain>
    </source>
</reference>
<evidence type="ECO:0000256" key="8">
    <source>
        <dbReference type="ARBA" id="ARBA00023136"/>
    </source>
</evidence>
<dbReference type="Gene3D" id="2.40.50.100">
    <property type="match status" value="1"/>
</dbReference>
<dbReference type="Gene3D" id="3.40.50.300">
    <property type="entry name" value="P-loop containing nucleotide triphosphate hydrolases"/>
    <property type="match status" value="1"/>
</dbReference>
<keyword evidence="6 12" id="KW-0067">ATP-binding</keyword>
<feature type="domain" description="ABC transporter" evidence="10">
    <location>
        <begin position="1"/>
        <end position="235"/>
    </location>
</feature>
<dbReference type="PANTHER" id="PTHR43514:SF10">
    <property type="entry name" value="MOLYBDENUM IMPORT ATP-BINDING PROTEIN MODC 2"/>
    <property type="match status" value="1"/>
</dbReference>
<reference evidence="12" key="1">
    <citation type="journal article" date="2010" name="Int. J. Syst. Evol. Microbiol.">
        <title>Porticoccus litoralis gen. nov., sp. nov., a gammaproteobacterium isolated from the Yellow Sea.</title>
        <authorList>
            <person name="Oh H.M."/>
            <person name="Kim H."/>
            <person name="Kim K.M."/>
            <person name="Min G.S."/>
            <person name="Cho J.C."/>
        </authorList>
    </citation>
    <scope>NUCLEOTIDE SEQUENCE</scope>
    <source>
        <strain evidence="12">DSM 25064</strain>
    </source>
</reference>
<dbReference type="GO" id="GO:0140359">
    <property type="term" value="F:ABC-type transporter activity"/>
    <property type="evidence" value="ECO:0007669"/>
    <property type="project" value="InterPro"/>
</dbReference>
<sequence length="359" mass="39224">MSTLPLDARFKLSYPGFCLDVDLQLPCQGVTALFGHSGAGKTTLLRCIAGLETAATGHLRVNGQIWQDNNTFVPTHRRALGYVFQEASLLPHLSARENLAFAIKRATQPVTEADRMDTIDLLGIAPLLDRSPGQLSGGERQRVTIARALLSKPGLLLMDEPLASVDQPLKQEILPYLENLKTTLDIPIIYVSHSAEEVARLADTLVAMENGRIVASGPLNDTLTRLDFPIKLGEEVGSVIEATVTERDPQWQLAKATFDGGELWFRDSGYDVGSQVRVRVFARDISLSLQHHSDTSIVNSLPAVVEEISTEQHPGLALVKLRVGNTPLVARLTHRSAHHLELAPGKPIWAQIKSVAIIQ</sequence>
<feature type="domain" description="Mop" evidence="11">
    <location>
        <begin position="294"/>
        <end position="359"/>
    </location>
</feature>
<dbReference type="EMBL" id="JAUUUU010000001">
    <property type="protein sequence ID" value="MDP1519908.1"/>
    <property type="molecule type" value="Genomic_DNA"/>
</dbReference>
<evidence type="ECO:0000313" key="13">
    <source>
        <dbReference type="Proteomes" id="UP001178354"/>
    </source>
</evidence>
<keyword evidence="5" id="KW-0547">Nucleotide-binding</keyword>
<dbReference type="Pfam" id="PF00005">
    <property type="entry name" value="ABC_tran"/>
    <property type="match status" value="1"/>
</dbReference>
<dbReference type="InterPro" id="IPR003593">
    <property type="entry name" value="AAA+_ATPase"/>
</dbReference>
<evidence type="ECO:0000256" key="7">
    <source>
        <dbReference type="ARBA" id="ARBA00022967"/>
    </source>
</evidence>
<dbReference type="AlphaFoldDB" id="A0AAW8B1Y4"/>
<evidence type="ECO:0000256" key="3">
    <source>
        <dbReference type="ARBA" id="ARBA00022505"/>
    </source>
</evidence>
<dbReference type="InterPro" id="IPR008995">
    <property type="entry name" value="Mo/tungstate-bd_C_term_dom"/>
</dbReference>
<dbReference type="Proteomes" id="UP001178354">
    <property type="component" value="Unassembled WGS sequence"/>
</dbReference>
<keyword evidence="13" id="KW-1185">Reference proteome</keyword>
<accession>A0AAW8B1Y4</accession>
<dbReference type="SUPFAM" id="SSF52540">
    <property type="entry name" value="P-loop containing nucleoside triphosphate hydrolases"/>
    <property type="match status" value="1"/>
</dbReference>
<evidence type="ECO:0000256" key="2">
    <source>
        <dbReference type="ARBA" id="ARBA00022475"/>
    </source>
</evidence>
<evidence type="ECO:0000256" key="5">
    <source>
        <dbReference type="ARBA" id="ARBA00022741"/>
    </source>
</evidence>
<dbReference type="PROSITE" id="PS51866">
    <property type="entry name" value="MOP"/>
    <property type="match status" value="1"/>
</dbReference>
<evidence type="ECO:0000256" key="6">
    <source>
        <dbReference type="ARBA" id="ARBA00022840"/>
    </source>
</evidence>
<dbReference type="GO" id="GO:0016887">
    <property type="term" value="F:ATP hydrolysis activity"/>
    <property type="evidence" value="ECO:0007669"/>
    <property type="project" value="InterPro"/>
</dbReference>
<organism evidence="12 13">
    <name type="scientific">Porticoccus litoralis</name>
    <dbReference type="NCBI Taxonomy" id="434086"/>
    <lineage>
        <taxon>Bacteria</taxon>
        <taxon>Pseudomonadati</taxon>
        <taxon>Pseudomonadota</taxon>
        <taxon>Gammaproteobacteria</taxon>
        <taxon>Cellvibrionales</taxon>
        <taxon>Porticoccaceae</taxon>
        <taxon>Porticoccus</taxon>
    </lineage>
</organism>
<dbReference type="NCBIfam" id="TIGR02142">
    <property type="entry name" value="modC_ABC"/>
    <property type="match status" value="1"/>
</dbReference>
<dbReference type="InterPro" id="IPR027417">
    <property type="entry name" value="P-loop_NTPase"/>
</dbReference>
<proteinExistence type="predicted"/>
<evidence type="ECO:0000259" key="10">
    <source>
        <dbReference type="PROSITE" id="PS50893"/>
    </source>
</evidence>
<dbReference type="GO" id="GO:0005524">
    <property type="term" value="F:ATP binding"/>
    <property type="evidence" value="ECO:0007669"/>
    <property type="project" value="UniProtKB-KW"/>
</dbReference>
<dbReference type="InterPro" id="IPR011868">
    <property type="entry name" value="ModC_ABC_ATP-bd"/>
</dbReference>
<dbReference type="PANTHER" id="PTHR43514">
    <property type="entry name" value="ABC TRANSPORTER I FAMILY MEMBER 10"/>
    <property type="match status" value="1"/>
</dbReference>
<keyword evidence="7" id="KW-1278">Translocase</keyword>